<protein>
    <submittedName>
        <fullName evidence="2">PH domain-containing protein</fullName>
    </submittedName>
</protein>
<dbReference type="WBParaSite" id="PS1159_v2.g6194.t1">
    <property type="protein sequence ID" value="PS1159_v2.g6194.t1"/>
    <property type="gene ID" value="PS1159_v2.g6194"/>
</dbReference>
<evidence type="ECO:0000313" key="2">
    <source>
        <dbReference type="WBParaSite" id="PS1159_v2.g6194.t1"/>
    </source>
</evidence>
<proteinExistence type="predicted"/>
<reference evidence="2" key="1">
    <citation type="submission" date="2022-11" db="UniProtKB">
        <authorList>
            <consortium name="WormBaseParasite"/>
        </authorList>
    </citation>
    <scope>IDENTIFICATION</scope>
</reference>
<name>A0AC35GLE3_9BILA</name>
<organism evidence="1 2">
    <name type="scientific">Panagrolaimus sp. PS1159</name>
    <dbReference type="NCBI Taxonomy" id="55785"/>
    <lineage>
        <taxon>Eukaryota</taxon>
        <taxon>Metazoa</taxon>
        <taxon>Ecdysozoa</taxon>
        <taxon>Nematoda</taxon>
        <taxon>Chromadorea</taxon>
        <taxon>Rhabditida</taxon>
        <taxon>Tylenchina</taxon>
        <taxon>Panagrolaimomorpha</taxon>
        <taxon>Panagrolaimoidea</taxon>
        <taxon>Panagrolaimidae</taxon>
        <taxon>Panagrolaimus</taxon>
    </lineage>
</organism>
<dbReference type="Proteomes" id="UP000887580">
    <property type="component" value="Unplaced"/>
</dbReference>
<evidence type="ECO:0000313" key="1">
    <source>
        <dbReference type="Proteomes" id="UP000887580"/>
    </source>
</evidence>
<sequence length="248" mass="26432">MQNYLQNSTGGKPYSSTLTNSYSSSSTSTSSAPVRKVSSTTTPAAAAAPASPKPSNKNSSNKKGGGPPSTASNSQQPPRRKSSLLGFNFANFSISGNNNNKDPKETPIITTTTTGSSSSPAPSRKSSGITAPVTATLNGLLRKTSTSIARSGSGTDNNLSNSTTMAARMSTSSQASARSINARRKPEDVVHQGWLMKRGEHIKNWRARYFILFKDGALLGFKNVVTDYKDPLNDFTVKDVQSHRYFKV</sequence>
<accession>A0AC35GLE3</accession>